<keyword evidence="3" id="KW-1185">Reference proteome</keyword>
<keyword evidence="1" id="KW-0472">Membrane</keyword>
<dbReference type="Proteomes" id="UP000633365">
    <property type="component" value="Unassembled WGS sequence"/>
</dbReference>
<organism evidence="2 3">
    <name type="scientific">Ruminococcus difficilis</name>
    <dbReference type="NCBI Taxonomy" id="2763069"/>
    <lineage>
        <taxon>Bacteria</taxon>
        <taxon>Bacillati</taxon>
        <taxon>Bacillota</taxon>
        <taxon>Clostridia</taxon>
        <taxon>Eubacteriales</taxon>
        <taxon>Oscillospiraceae</taxon>
        <taxon>Ruminococcus</taxon>
    </lineage>
</organism>
<comment type="caution">
    <text evidence="2">The sequence shown here is derived from an EMBL/GenBank/DDBJ whole genome shotgun (WGS) entry which is preliminary data.</text>
</comment>
<dbReference type="RefSeq" id="WP_201428373.1">
    <property type="nucleotide sequence ID" value="NZ_JAEQMG010000145.1"/>
</dbReference>
<keyword evidence="1" id="KW-0812">Transmembrane</keyword>
<keyword evidence="1" id="KW-1133">Transmembrane helix</keyword>
<proteinExistence type="predicted"/>
<accession>A0A934WTI4</accession>
<name>A0A934WTI4_9FIRM</name>
<evidence type="ECO:0000256" key="1">
    <source>
        <dbReference type="SAM" id="Phobius"/>
    </source>
</evidence>
<protein>
    <submittedName>
        <fullName evidence="2">Uncharacterized protein</fullName>
    </submittedName>
</protein>
<gene>
    <name evidence="2" type="ORF">JKK62_13625</name>
</gene>
<dbReference type="EMBL" id="JAEQMG010000145">
    <property type="protein sequence ID" value="MBK6089667.1"/>
    <property type="molecule type" value="Genomic_DNA"/>
</dbReference>
<evidence type="ECO:0000313" key="3">
    <source>
        <dbReference type="Proteomes" id="UP000633365"/>
    </source>
</evidence>
<feature type="transmembrane region" description="Helical" evidence="1">
    <location>
        <begin position="6"/>
        <end position="23"/>
    </location>
</feature>
<dbReference type="AlphaFoldDB" id="A0A934WTI4"/>
<reference evidence="2" key="1">
    <citation type="submission" date="2021-01" db="EMBL/GenBank/DDBJ databases">
        <title>Genome public.</title>
        <authorList>
            <person name="Liu C."/>
            <person name="Sun Q."/>
        </authorList>
    </citation>
    <scope>NUCLEOTIDE SEQUENCE</scope>
    <source>
        <strain evidence="2">M6</strain>
    </source>
</reference>
<sequence length="54" mass="6272">MIQQYILPAIGGAVILLLLFGFIRRNVKDFISVLFDQPEETTEEEYDMKGENHE</sequence>
<evidence type="ECO:0000313" key="2">
    <source>
        <dbReference type="EMBL" id="MBK6089667.1"/>
    </source>
</evidence>